<dbReference type="Pfam" id="PF13899">
    <property type="entry name" value="Thioredoxin_7"/>
    <property type="match status" value="1"/>
</dbReference>
<reference evidence="20 21" key="1">
    <citation type="submission" date="2022-02" db="EMBL/GenBank/DDBJ databases">
        <title>Genome sequence data of Kingella unionensis sp. nov. strain CICC 24913 (CCUG 75125).</title>
        <authorList>
            <person name="Xiao M."/>
        </authorList>
    </citation>
    <scope>NUCLEOTIDE SEQUENCE [LARGE SCALE GENOMIC DNA]</scope>
    <source>
        <strain evidence="20 21">CICC 24913</strain>
    </source>
</reference>
<dbReference type="PANTHER" id="PTHR32234:SF0">
    <property type="entry name" value="THIOL:DISULFIDE INTERCHANGE PROTEIN DSBD"/>
    <property type="match status" value="1"/>
</dbReference>
<comment type="catalytic activity">
    <reaction evidence="16 18">
        <text>[protein]-dithiol + NAD(+) = [protein]-disulfide + NADH + H(+)</text>
        <dbReference type="Rhea" id="RHEA:18749"/>
        <dbReference type="Rhea" id="RHEA-COMP:10593"/>
        <dbReference type="Rhea" id="RHEA-COMP:10594"/>
        <dbReference type="ChEBI" id="CHEBI:15378"/>
        <dbReference type="ChEBI" id="CHEBI:29950"/>
        <dbReference type="ChEBI" id="CHEBI:50058"/>
        <dbReference type="ChEBI" id="CHEBI:57540"/>
        <dbReference type="ChEBI" id="CHEBI:57945"/>
        <dbReference type="EC" id="1.8.1.8"/>
    </reaction>
</comment>
<evidence type="ECO:0000259" key="19">
    <source>
        <dbReference type="PROSITE" id="PS51352"/>
    </source>
</evidence>
<keyword evidence="14 18" id="KW-1015">Disulfide bond</keyword>
<feature type="transmembrane region" description="Helical" evidence="18">
    <location>
        <begin position="272"/>
        <end position="296"/>
    </location>
</feature>
<evidence type="ECO:0000256" key="11">
    <source>
        <dbReference type="ARBA" id="ARBA00023002"/>
    </source>
</evidence>
<dbReference type="Pfam" id="PF11412">
    <property type="entry name" value="DsbD_N"/>
    <property type="match status" value="1"/>
</dbReference>
<dbReference type="Gene3D" id="2.60.40.1250">
    <property type="entry name" value="Thiol:disulfide interchange protein DsbD, N-terminal domain"/>
    <property type="match status" value="1"/>
</dbReference>
<evidence type="ECO:0000256" key="4">
    <source>
        <dbReference type="ARBA" id="ARBA00022475"/>
    </source>
</evidence>
<comment type="similarity">
    <text evidence="2 18">Belongs to the thioredoxin family. DsbD subfamily.</text>
</comment>
<keyword evidence="15 18" id="KW-0676">Redox-active center</keyword>
<evidence type="ECO:0000256" key="12">
    <source>
        <dbReference type="ARBA" id="ARBA00023027"/>
    </source>
</evidence>
<feature type="transmembrane region" description="Helical" evidence="18">
    <location>
        <begin position="444"/>
        <end position="464"/>
    </location>
</feature>
<comment type="caution">
    <text evidence="20">The sequence shown here is derived from an EMBL/GenBank/DDBJ whole genome shotgun (WGS) entry which is preliminary data.</text>
</comment>
<dbReference type="PANTHER" id="PTHR32234">
    <property type="entry name" value="THIOL:DISULFIDE INTERCHANGE PROTEIN DSBD"/>
    <property type="match status" value="1"/>
</dbReference>
<evidence type="ECO:0000256" key="7">
    <source>
        <dbReference type="ARBA" id="ARBA00022729"/>
    </source>
</evidence>
<keyword evidence="9 18" id="KW-0249">Electron transport</keyword>
<evidence type="ECO:0000256" key="5">
    <source>
        <dbReference type="ARBA" id="ARBA00022519"/>
    </source>
</evidence>
<dbReference type="CDD" id="cd02953">
    <property type="entry name" value="DsbDgamma"/>
    <property type="match status" value="1"/>
</dbReference>
<keyword evidence="8 18" id="KW-0201">Cytochrome c-type biogenesis</keyword>
<evidence type="ECO:0000256" key="8">
    <source>
        <dbReference type="ARBA" id="ARBA00022748"/>
    </source>
</evidence>
<evidence type="ECO:0000256" key="16">
    <source>
        <dbReference type="ARBA" id="ARBA00047388"/>
    </source>
</evidence>
<evidence type="ECO:0000256" key="2">
    <source>
        <dbReference type="ARBA" id="ARBA00007241"/>
    </source>
</evidence>
<dbReference type="InterPro" id="IPR036929">
    <property type="entry name" value="DsbDN_sf"/>
</dbReference>
<feature type="domain" description="Thioredoxin" evidence="19">
    <location>
        <begin position="472"/>
        <end position="605"/>
    </location>
</feature>
<evidence type="ECO:0000256" key="6">
    <source>
        <dbReference type="ARBA" id="ARBA00022692"/>
    </source>
</evidence>
<dbReference type="EC" id="1.8.1.8" evidence="18"/>
<keyword evidence="5 18" id="KW-0997">Cell inner membrane</keyword>
<protein>
    <recommendedName>
        <fullName evidence="18">Thiol:disulfide interchange protein DsbD</fullName>
        <ecNumber evidence="18">1.8.1.8</ecNumber>
    </recommendedName>
    <alternativeName>
        <fullName evidence="18">Protein-disulfide reductase</fullName>
        <shortName evidence="18">Disulfide reductase</shortName>
    </alternativeName>
</protein>
<dbReference type="InterPro" id="IPR022910">
    <property type="entry name" value="Thiol_diS_interchange_DbsD"/>
</dbReference>
<keyword evidence="13 18" id="KW-0472">Membrane</keyword>
<dbReference type="NCBIfam" id="NF001419">
    <property type="entry name" value="PRK00293.1"/>
    <property type="match status" value="1"/>
</dbReference>
<keyword evidence="10 18" id="KW-1133">Transmembrane helix</keyword>
<dbReference type="InterPro" id="IPR003834">
    <property type="entry name" value="Cyt_c_assmbl_TM_dom"/>
</dbReference>
<dbReference type="InterPro" id="IPR017937">
    <property type="entry name" value="Thioredoxin_CS"/>
</dbReference>
<evidence type="ECO:0000256" key="10">
    <source>
        <dbReference type="ARBA" id="ARBA00022989"/>
    </source>
</evidence>
<name>A0ABS9NM25_9NEIS</name>
<comment type="catalytic activity">
    <reaction evidence="17 18">
        <text>[protein]-dithiol + NADP(+) = [protein]-disulfide + NADPH + H(+)</text>
        <dbReference type="Rhea" id="RHEA:18753"/>
        <dbReference type="Rhea" id="RHEA-COMP:10593"/>
        <dbReference type="Rhea" id="RHEA-COMP:10594"/>
        <dbReference type="ChEBI" id="CHEBI:15378"/>
        <dbReference type="ChEBI" id="CHEBI:29950"/>
        <dbReference type="ChEBI" id="CHEBI:50058"/>
        <dbReference type="ChEBI" id="CHEBI:57783"/>
        <dbReference type="ChEBI" id="CHEBI:58349"/>
        <dbReference type="EC" id="1.8.1.8"/>
    </reaction>
</comment>
<keyword evidence="12 18" id="KW-0520">NAD</keyword>
<evidence type="ECO:0000256" key="18">
    <source>
        <dbReference type="HAMAP-Rule" id="MF_00399"/>
    </source>
</evidence>
<dbReference type="PROSITE" id="PS00194">
    <property type="entry name" value="THIOREDOXIN_1"/>
    <property type="match status" value="1"/>
</dbReference>
<dbReference type="InterPro" id="IPR036249">
    <property type="entry name" value="Thioredoxin-like_sf"/>
</dbReference>
<evidence type="ECO:0000256" key="15">
    <source>
        <dbReference type="ARBA" id="ARBA00023284"/>
    </source>
</evidence>
<feature type="signal peptide" evidence="18">
    <location>
        <begin position="1"/>
        <end position="20"/>
    </location>
</feature>
<evidence type="ECO:0000313" key="21">
    <source>
        <dbReference type="Proteomes" id="UP001298424"/>
    </source>
</evidence>
<feature type="disulfide bond" description="Redox-active" evidence="18">
    <location>
        <begin position="121"/>
        <end position="127"/>
    </location>
</feature>
<feature type="disulfide bond" description="Redox-active" evidence="18">
    <location>
        <begin position="522"/>
        <end position="525"/>
    </location>
</feature>
<dbReference type="Proteomes" id="UP001298424">
    <property type="component" value="Unassembled WGS sequence"/>
</dbReference>
<feature type="transmembrane region" description="Helical" evidence="18">
    <location>
        <begin position="236"/>
        <end position="260"/>
    </location>
</feature>
<accession>A0ABS9NM25</accession>
<dbReference type="GO" id="GO:0047134">
    <property type="term" value="F:protein-disulfide reductase [NAD(P)H] activity"/>
    <property type="evidence" value="ECO:0007669"/>
    <property type="project" value="UniProtKB-EC"/>
</dbReference>
<keyword evidence="21" id="KW-1185">Reference proteome</keyword>
<dbReference type="Gene3D" id="3.40.30.10">
    <property type="entry name" value="Glutaredoxin"/>
    <property type="match status" value="1"/>
</dbReference>
<evidence type="ECO:0000256" key="17">
    <source>
        <dbReference type="ARBA" id="ARBA00047804"/>
    </source>
</evidence>
<comment type="subcellular location">
    <subcellularLocation>
        <location evidence="1 18">Cell inner membrane</location>
        <topology evidence="1 18">Multi-pass membrane protein</topology>
    </subcellularLocation>
</comment>
<gene>
    <name evidence="18 20" type="primary">dsbD</name>
    <name evidence="20" type="ORF">MB824_04895</name>
</gene>
<evidence type="ECO:0000256" key="1">
    <source>
        <dbReference type="ARBA" id="ARBA00004429"/>
    </source>
</evidence>
<feature type="chain" id="PRO_5044905814" description="Thiol:disulfide interchange protein DsbD" evidence="18">
    <location>
        <begin position="21"/>
        <end position="605"/>
    </location>
</feature>
<keyword evidence="7 18" id="KW-0732">Signal</keyword>
<keyword evidence="4 18" id="KW-1003">Cell membrane</keyword>
<dbReference type="PROSITE" id="PS51352">
    <property type="entry name" value="THIOREDOXIN_2"/>
    <property type="match status" value="1"/>
</dbReference>
<dbReference type="InterPro" id="IPR013766">
    <property type="entry name" value="Thioredoxin_domain"/>
</dbReference>
<evidence type="ECO:0000256" key="14">
    <source>
        <dbReference type="ARBA" id="ARBA00023157"/>
    </source>
</evidence>
<keyword evidence="11 18" id="KW-0560">Oxidoreductase</keyword>
<proteinExistence type="inferred from homology"/>
<feature type="transmembrane region" description="Helical" evidence="18">
    <location>
        <begin position="317"/>
        <end position="345"/>
    </location>
</feature>
<feature type="transmembrane region" description="Helical" evidence="18">
    <location>
        <begin position="357"/>
        <end position="380"/>
    </location>
</feature>
<keyword evidence="6 18" id="KW-0812">Transmembrane</keyword>
<dbReference type="InterPro" id="IPR028250">
    <property type="entry name" value="DsbDN"/>
</dbReference>
<dbReference type="InterPro" id="IPR035671">
    <property type="entry name" value="DsbD_gamma"/>
</dbReference>
<evidence type="ECO:0000256" key="9">
    <source>
        <dbReference type="ARBA" id="ARBA00022982"/>
    </source>
</evidence>
<evidence type="ECO:0000256" key="13">
    <source>
        <dbReference type="ARBA" id="ARBA00023136"/>
    </source>
</evidence>
<comment type="function">
    <text evidence="18">Required to facilitate the formation of correct disulfide bonds in some periplasmic proteins and for the assembly of the periplasmic c-type cytochromes. Acts by transferring electrons from cytoplasmic thioredoxin to the periplasm. This transfer involves a cascade of disulfide bond formation and reduction steps.</text>
</comment>
<dbReference type="EMBL" id="JAKOOW010000021">
    <property type="protein sequence ID" value="MCG6503832.1"/>
    <property type="molecule type" value="Genomic_DNA"/>
</dbReference>
<dbReference type="SUPFAM" id="SSF74863">
    <property type="entry name" value="Thiol:disulfide interchange protein DsbD, N-terminal domain (DsbD-alpha)"/>
    <property type="match status" value="1"/>
</dbReference>
<dbReference type="Pfam" id="PF02683">
    <property type="entry name" value="DsbD_TM"/>
    <property type="match status" value="1"/>
</dbReference>
<dbReference type="SUPFAM" id="SSF52833">
    <property type="entry name" value="Thioredoxin-like"/>
    <property type="match status" value="1"/>
</dbReference>
<evidence type="ECO:0000313" key="20">
    <source>
        <dbReference type="EMBL" id="MCG6503832.1"/>
    </source>
</evidence>
<dbReference type="RefSeq" id="WP_238746441.1">
    <property type="nucleotide sequence ID" value="NZ_JAKOOW010000021.1"/>
</dbReference>
<keyword evidence="3 18" id="KW-0813">Transport</keyword>
<organism evidence="20 21">
    <name type="scientific">Kingella pumchi</name>
    <dbReference type="NCBI Taxonomy" id="2779506"/>
    <lineage>
        <taxon>Bacteria</taxon>
        <taxon>Pseudomonadati</taxon>
        <taxon>Pseudomonadota</taxon>
        <taxon>Betaproteobacteria</taxon>
        <taxon>Neisseriales</taxon>
        <taxon>Neisseriaceae</taxon>
        <taxon>Kingella</taxon>
    </lineage>
</organism>
<sequence precursor="true">MKKLIFALAACLSLSNLAQAAVNPEDLLPPEEAFVPSVTADDKGIKVDFKVADGYYMYQSKIVAEAEPQGLFAAPKFSSGKEKNDEFFGRQTVYYHNAQVGWDYAKAAPASYRLVLKYQGCADAGVCYPPVETAFDIAGSGRYQVQAAADDAAAAFVKKPQGAAVSAQPATPSAAPADAADANSRFKLSRATLATNLLFFFLAGLGLSFTACMYPLLPIVSSIVVGDKHSGKGRAFALSFIYVQGLALTYTAVGVVAGLTGSLLTVWLQQPAVVLAAAGLMVVLALSMFGLFNIQLPAALQGYFQNQSSKLSGGKAASVFVMGMLSALIVGPCVAPPLAFAVGYIGQTGDGVLGGMALYALALGTGVPLILIGTFGGHILPKAGAWMDGIKYAFGVILLAVAVYLAAPYLPYALTVSLYALLLLVPAMLMLAKLRKFSGSLKTVSAALGAVLLAGGLWFGIASLRGQTTALHSFLTLHPPQAENSAHGRKFQSVAELKQAVQAAFAENPNQPVLLDFYADWCVSCKEMEHKTFSDSRVQAAVPLSRLVQIDVTANSPEHQALLKEYGLIGPPGLFVLKADGSRSKALLGYAAPEEFIGWYRQHSE</sequence>
<feature type="transmembrane region" description="Helical" evidence="18">
    <location>
        <begin position="197"/>
        <end position="224"/>
    </location>
</feature>
<feature type="transmembrane region" description="Helical" evidence="18">
    <location>
        <begin position="392"/>
        <end position="410"/>
    </location>
</feature>
<feature type="transmembrane region" description="Helical" evidence="18">
    <location>
        <begin position="416"/>
        <end position="432"/>
    </location>
</feature>
<comment type="caution">
    <text evidence="18">Lacks conserved residue(s) required for the propagation of feature annotation.</text>
</comment>
<evidence type="ECO:0000256" key="3">
    <source>
        <dbReference type="ARBA" id="ARBA00022448"/>
    </source>
</evidence>
<dbReference type="HAMAP" id="MF_00399">
    <property type="entry name" value="DbsD"/>
    <property type="match status" value="1"/>
</dbReference>